<dbReference type="AlphaFoldDB" id="A0A195CS88"/>
<sequence length="124" mass="14538">MDELAYIIREHNAKFQAELEHLFPLYCVEVNELRAIEVLNRNQNHLSVQKATTSSPDCSGKSYDNECICSALKKEISKLRMEMISKNRKIQALELQVRNKNVFHNICKKRLEQLLYNNKVLVIF</sequence>
<proteinExistence type="predicted"/>
<name>A0A195CS88_9HYME</name>
<evidence type="ECO:0000313" key="2">
    <source>
        <dbReference type="EMBL" id="KYN03510.1"/>
    </source>
</evidence>
<dbReference type="STRING" id="456900.A0A195CS88"/>
<protein>
    <submittedName>
        <fullName evidence="2">Uncharacterized protein</fullName>
    </submittedName>
</protein>
<evidence type="ECO:0000256" key="1">
    <source>
        <dbReference type="SAM" id="Coils"/>
    </source>
</evidence>
<keyword evidence="1" id="KW-0175">Coiled coil</keyword>
<gene>
    <name evidence="2" type="ORF">ALC62_05637</name>
</gene>
<reference evidence="2 3" key="1">
    <citation type="submission" date="2016-03" db="EMBL/GenBank/DDBJ databases">
        <title>Cyphomyrmex costatus WGS genome.</title>
        <authorList>
            <person name="Nygaard S."/>
            <person name="Hu H."/>
            <person name="Boomsma J."/>
            <person name="Zhang G."/>
        </authorList>
    </citation>
    <scope>NUCLEOTIDE SEQUENCE [LARGE SCALE GENOMIC DNA]</scope>
    <source>
        <strain evidence="2">MS0001</strain>
        <tissue evidence="2">Whole body</tissue>
    </source>
</reference>
<evidence type="ECO:0000313" key="3">
    <source>
        <dbReference type="Proteomes" id="UP000078542"/>
    </source>
</evidence>
<dbReference type="Proteomes" id="UP000078542">
    <property type="component" value="Unassembled WGS sequence"/>
</dbReference>
<dbReference type="EMBL" id="KQ977329">
    <property type="protein sequence ID" value="KYN03510.1"/>
    <property type="molecule type" value="Genomic_DNA"/>
</dbReference>
<organism evidence="2 3">
    <name type="scientific">Cyphomyrmex costatus</name>
    <dbReference type="NCBI Taxonomy" id="456900"/>
    <lineage>
        <taxon>Eukaryota</taxon>
        <taxon>Metazoa</taxon>
        <taxon>Ecdysozoa</taxon>
        <taxon>Arthropoda</taxon>
        <taxon>Hexapoda</taxon>
        <taxon>Insecta</taxon>
        <taxon>Pterygota</taxon>
        <taxon>Neoptera</taxon>
        <taxon>Endopterygota</taxon>
        <taxon>Hymenoptera</taxon>
        <taxon>Apocrita</taxon>
        <taxon>Aculeata</taxon>
        <taxon>Formicoidea</taxon>
        <taxon>Formicidae</taxon>
        <taxon>Myrmicinae</taxon>
        <taxon>Cyphomyrmex</taxon>
    </lineage>
</organism>
<accession>A0A195CS88</accession>
<keyword evidence="3" id="KW-1185">Reference proteome</keyword>
<feature type="coiled-coil region" evidence="1">
    <location>
        <begin position="69"/>
        <end position="96"/>
    </location>
</feature>